<dbReference type="Proteomes" id="UP001597508">
    <property type="component" value="Unassembled WGS sequence"/>
</dbReference>
<dbReference type="InterPro" id="IPR025524">
    <property type="entry name" value="DUF4412"/>
</dbReference>
<comment type="caution">
    <text evidence="2">The sequence shown here is derived from an EMBL/GenBank/DDBJ whole genome shotgun (WGS) entry which is preliminary data.</text>
</comment>
<evidence type="ECO:0000313" key="2">
    <source>
        <dbReference type="EMBL" id="MFD2565892.1"/>
    </source>
</evidence>
<gene>
    <name evidence="2" type="ORF">ACFSRZ_00835</name>
</gene>
<accession>A0ABW5LNA7</accession>
<evidence type="ECO:0000313" key="3">
    <source>
        <dbReference type="Proteomes" id="UP001597508"/>
    </source>
</evidence>
<evidence type="ECO:0000259" key="1">
    <source>
        <dbReference type="Pfam" id="PF14371"/>
    </source>
</evidence>
<proteinExistence type="predicted"/>
<dbReference type="EMBL" id="JBHULH010000001">
    <property type="protein sequence ID" value="MFD2565892.1"/>
    <property type="molecule type" value="Genomic_DNA"/>
</dbReference>
<reference evidence="3" key="1">
    <citation type="journal article" date="2019" name="Int. J. Syst. Evol. Microbiol.">
        <title>The Global Catalogue of Microorganisms (GCM) 10K type strain sequencing project: providing services to taxonomists for standard genome sequencing and annotation.</title>
        <authorList>
            <consortium name="The Broad Institute Genomics Platform"/>
            <consortium name="The Broad Institute Genome Sequencing Center for Infectious Disease"/>
            <person name="Wu L."/>
            <person name="Ma J."/>
        </authorList>
    </citation>
    <scope>NUCLEOTIDE SEQUENCE [LARGE SCALE GENOMIC DNA]</scope>
    <source>
        <strain evidence="3">KCTC 52127</strain>
    </source>
</reference>
<dbReference type="Pfam" id="PF14371">
    <property type="entry name" value="DUF4412"/>
    <property type="match status" value="1"/>
</dbReference>
<keyword evidence="3" id="KW-1185">Reference proteome</keyword>
<organism evidence="2 3">
    <name type="scientific">Pseudotenacibaculum haliotis</name>
    <dbReference type="NCBI Taxonomy" id="1862138"/>
    <lineage>
        <taxon>Bacteria</taxon>
        <taxon>Pseudomonadati</taxon>
        <taxon>Bacteroidota</taxon>
        <taxon>Flavobacteriia</taxon>
        <taxon>Flavobacteriales</taxon>
        <taxon>Flavobacteriaceae</taxon>
        <taxon>Pseudotenacibaculum</taxon>
    </lineage>
</organism>
<name>A0ABW5LNA7_9FLAO</name>
<sequence length="252" mass="28088">MIINSNSKKIVILIMLLAFSINKTDGQIWKKLKNKVSKKVEDKIDKKADKILDKTLSDSENKKSDEKATYKFDGSVTIEISTEKGDTASFEILFSNENKETICMMMDNGESGQIYNVITAKKIIAFINAGGMKIKKSSSADQFSQLDNSDKVPSKEDLKKTGNVKTIMGYTCHEYFYSNDGGSISAWITKDNFPIKSKYAPMLGMTKKSAIEGFVLELNSKSKSGERADVKVIKIDGKKKVTINSGEYKSMF</sequence>
<dbReference type="RefSeq" id="WP_379664617.1">
    <property type="nucleotide sequence ID" value="NZ_JBHULH010000001.1"/>
</dbReference>
<protein>
    <submittedName>
        <fullName evidence="2">DUF4412 domain-containing protein</fullName>
    </submittedName>
</protein>
<feature type="domain" description="DUF4412" evidence="1">
    <location>
        <begin position="72"/>
        <end position="192"/>
    </location>
</feature>